<gene>
    <name evidence="2" type="ORF">ACFQHW_01755</name>
</gene>
<organism evidence="2 3">
    <name type="scientific">Lapidilactobacillus achengensis</name>
    <dbReference type="NCBI Taxonomy" id="2486000"/>
    <lineage>
        <taxon>Bacteria</taxon>
        <taxon>Bacillati</taxon>
        <taxon>Bacillota</taxon>
        <taxon>Bacilli</taxon>
        <taxon>Lactobacillales</taxon>
        <taxon>Lactobacillaceae</taxon>
        <taxon>Lapidilactobacillus</taxon>
    </lineage>
</organism>
<protein>
    <submittedName>
        <fullName evidence="2">Uncharacterized protein</fullName>
    </submittedName>
</protein>
<keyword evidence="3" id="KW-1185">Reference proteome</keyword>
<keyword evidence="1" id="KW-0472">Membrane</keyword>
<evidence type="ECO:0000313" key="2">
    <source>
        <dbReference type="EMBL" id="MFC6314296.1"/>
    </source>
</evidence>
<evidence type="ECO:0000256" key="1">
    <source>
        <dbReference type="SAM" id="Phobius"/>
    </source>
</evidence>
<dbReference type="RefSeq" id="WP_125596802.1">
    <property type="nucleotide sequence ID" value="NZ_JBHSSM010000005.1"/>
</dbReference>
<dbReference type="EMBL" id="JBHSSM010000005">
    <property type="protein sequence ID" value="MFC6314296.1"/>
    <property type="molecule type" value="Genomic_DNA"/>
</dbReference>
<evidence type="ECO:0000313" key="3">
    <source>
        <dbReference type="Proteomes" id="UP001596310"/>
    </source>
</evidence>
<comment type="caution">
    <text evidence="2">The sequence shown here is derived from an EMBL/GenBank/DDBJ whole genome shotgun (WGS) entry which is preliminary data.</text>
</comment>
<feature type="transmembrane region" description="Helical" evidence="1">
    <location>
        <begin position="39"/>
        <end position="56"/>
    </location>
</feature>
<reference evidence="3" key="1">
    <citation type="journal article" date="2019" name="Int. J. Syst. Evol. Microbiol.">
        <title>The Global Catalogue of Microorganisms (GCM) 10K type strain sequencing project: providing services to taxonomists for standard genome sequencing and annotation.</title>
        <authorList>
            <consortium name="The Broad Institute Genomics Platform"/>
            <consortium name="The Broad Institute Genome Sequencing Center for Infectious Disease"/>
            <person name="Wu L."/>
            <person name="Ma J."/>
        </authorList>
    </citation>
    <scope>NUCLEOTIDE SEQUENCE [LARGE SCALE GENOMIC DNA]</scope>
    <source>
        <strain evidence="3">CCM 8897</strain>
    </source>
</reference>
<accession>A0ABW1UMP2</accession>
<dbReference type="Proteomes" id="UP001596310">
    <property type="component" value="Unassembled WGS sequence"/>
</dbReference>
<sequence>MKSQFCKKCQRPLPEGYKHRYCESCRNQQAENLKKTGKGLLALAGSVASLAVVVVTKGKINPKS</sequence>
<name>A0ABW1UMP2_9LACO</name>
<keyword evidence="1" id="KW-1133">Transmembrane helix</keyword>
<keyword evidence="1" id="KW-0812">Transmembrane</keyword>
<proteinExistence type="predicted"/>